<keyword evidence="3" id="KW-1185">Reference proteome</keyword>
<sequence>MQFKSFITLASLAALAVAAPNEIRDTPDADLTLTTHFTTETFTATRVLQSFIQKEPWVTTITTDTTWTVAHTVTRPVPTN</sequence>
<name>A0A5C2RV98_9APHY</name>
<evidence type="ECO:0000256" key="1">
    <source>
        <dbReference type="SAM" id="SignalP"/>
    </source>
</evidence>
<dbReference type="Proteomes" id="UP000313359">
    <property type="component" value="Unassembled WGS sequence"/>
</dbReference>
<accession>A0A5C2RV98</accession>
<reference evidence="2" key="1">
    <citation type="journal article" date="2018" name="Genome Biol. Evol.">
        <title>Genomics and development of Lentinus tigrinus, a white-rot wood-decaying mushroom with dimorphic fruiting bodies.</title>
        <authorList>
            <person name="Wu B."/>
            <person name="Xu Z."/>
            <person name="Knudson A."/>
            <person name="Carlson A."/>
            <person name="Chen N."/>
            <person name="Kovaka S."/>
            <person name="LaButti K."/>
            <person name="Lipzen A."/>
            <person name="Pennachio C."/>
            <person name="Riley R."/>
            <person name="Schakwitz W."/>
            <person name="Umezawa K."/>
            <person name="Ohm R.A."/>
            <person name="Grigoriev I.V."/>
            <person name="Nagy L.G."/>
            <person name="Gibbons J."/>
            <person name="Hibbett D."/>
        </authorList>
    </citation>
    <scope>NUCLEOTIDE SEQUENCE [LARGE SCALE GENOMIC DNA]</scope>
    <source>
        <strain evidence="2">ALCF2SS1-6</strain>
    </source>
</reference>
<protein>
    <submittedName>
        <fullName evidence="2">Uncharacterized protein</fullName>
    </submittedName>
</protein>
<keyword evidence="1" id="KW-0732">Signal</keyword>
<gene>
    <name evidence="2" type="ORF">L227DRAFT_657154</name>
</gene>
<evidence type="ECO:0000313" key="3">
    <source>
        <dbReference type="Proteomes" id="UP000313359"/>
    </source>
</evidence>
<feature type="chain" id="PRO_5023099117" evidence="1">
    <location>
        <begin position="19"/>
        <end position="80"/>
    </location>
</feature>
<feature type="signal peptide" evidence="1">
    <location>
        <begin position="1"/>
        <end position="18"/>
    </location>
</feature>
<dbReference type="AlphaFoldDB" id="A0A5C2RV98"/>
<evidence type="ECO:0000313" key="2">
    <source>
        <dbReference type="EMBL" id="RPD55151.1"/>
    </source>
</evidence>
<organism evidence="2 3">
    <name type="scientific">Lentinus tigrinus ALCF2SS1-6</name>
    <dbReference type="NCBI Taxonomy" id="1328759"/>
    <lineage>
        <taxon>Eukaryota</taxon>
        <taxon>Fungi</taxon>
        <taxon>Dikarya</taxon>
        <taxon>Basidiomycota</taxon>
        <taxon>Agaricomycotina</taxon>
        <taxon>Agaricomycetes</taxon>
        <taxon>Polyporales</taxon>
        <taxon>Polyporaceae</taxon>
        <taxon>Lentinus</taxon>
    </lineage>
</organism>
<proteinExistence type="predicted"/>
<dbReference type="EMBL" id="ML122298">
    <property type="protein sequence ID" value="RPD55151.1"/>
    <property type="molecule type" value="Genomic_DNA"/>
</dbReference>